<reference evidence="1 2" key="1">
    <citation type="submission" date="2021-06" db="EMBL/GenBank/DDBJ databases">
        <authorList>
            <person name="Palmer J.M."/>
        </authorList>
    </citation>
    <scope>NUCLEOTIDE SEQUENCE [LARGE SCALE GENOMIC DNA]</scope>
    <source>
        <strain evidence="1 2">AS_MEX2019</strain>
        <tissue evidence="1">Muscle</tissue>
    </source>
</reference>
<dbReference type="EMBL" id="JAHRIP010029455">
    <property type="protein sequence ID" value="MEQ2291821.1"/>
    <property type="molecule type" value="Genomic_DNA"/>
</dbReference>
<accession>A0ABV0YDP0</accession>
<dbReference type="Proteomes" id="UP001469553">
    <property type="component" value="Unassembled WGS sequence"/>
</dbReference>
<organism evidence="1 2">
    <name type="scientific">Ameca splendens</name>
    <dbReference type="NCBI Taxonomy" id="208324"/>
    <lineage>
        <taxon>Eukaryota</taxon>
        <taxon>Metazoa</taxon>
        <taxon>Chordata</taxon>
        <taxon>Craniata</taxon>
        <taxon>Vertebrata</taxon>
        <taxon>Euteleostomi</taxon>
        <taxon>Actinopterygii</taxon>
        <taxon>Neopterygii</taxon>
        <taxon>Teleostei</taxon>
        <taxon>Neoteleostei</taxon>
        <taxon>Acanthomorphata</taxon>
        <taxon>Ovalentaria</taxon>
        <taxon>Atherinomorphae</taxon>
        <taxon>Cyprinodontiformes</taxon>
        <taxon>Goodeidae</taxon>
        <taxon>Ameca</taxon>
    </lineage>
</organism>
<gene>
    <name evidence="1" type="ORF">AMECASPLE_016848</name>
</gene>
<sequence length="101" mass="11281">MSDACLFSYLNPAHLNNGDEDVYFCAFTCSIHAMPGGTSDTIYNMAKNVQKLHVGYSCVEDGWPDTRKHTVLLHALGTEGQRLFYTLPNTGEIRLLLLFLP</sequence>
<protein>
    <submittedName>
        <fullName evidence="1">Uncharacterized protein</fullName>
    </submittedName>
</protein>
<name>A0ABV0YDP0_9TELE</name>
<evidence type="ECO:0000313" key="1">
    <source>
        <dbReference type="EMBL" id="MEQ2291821.1"/>
    </source>
</evidence>
<comment type="caution">
    <text evidence="1">The sequence shown here is derived from an EMBL/GenBank/DDBJ whole genome shotgun (WGS) entry which is preliminary data.</text>
</comment>
<keyword evidence="2" id="KW-1185">Reference proteome</keyword>
<proteinExistence type="predicted"/>
<evidence type="ECO:0000313" key="2">
    <source>
        <dbReference type="Proteomes" id="UP001469553"/>
    </source>
</evidence>